<keyword evidence="1" id="KW-1133">Transmembrane helix</keyword>
<accession>A0A7J9LU62</accession>
<feature type="non-terminal residue" evidence="2">
    <location>
        <position position="51"/>
    </location>
</feature>
<dbReference type="Proteomes" id="UP000593576">
    <property type="component" value="Unassembled WGS sequence"/>
</dbReference>
<reference evidence="2 3" key="1">
    <citation type="journal article" date="2019" name="Genome Biol. Evol.">
        <title>Insights into the evolution of the New World diploid cottons (Gossypium, subgenus Houzingenia) based on genome sequencing.</title>
        <authorList>
            <person name="Grover C.E."/>
            <person name="Arick M.A. 2nd"/>
            <person name="Thrash A."/>
            <person name="Conover J.L."/>
            <person name="Sanders W.S."/>
            <person name="Peterson D.G."/>
            <person name="Frelichowski J.E."/>
            <person name="Scheffler J.A."/>
            <person name="Scheffler B.E."/>
            <person name="Wendel J.F."/>
        </authorList>
    </citation>
    <scope>NUCLEOTIDE SEQUENCE [LARGE SCALE GENOMIC DNA]</scope>
    <source>
        <strain evidence="2">1</strain>
        <tissue evidence="2">Leaf</tissue>
    </source>
</reference>
<dbReference type="AlphaFoldDB" id="A0A7J9LU62"/>
<dbReference type="EMBL" id="JABFAF010000008">
    <property type="protein sequence ID" value="MBA0862218.1"/>
    <property type="molecule type" value="Genomic_DNA"/>
</dbReference>
<evidence type="ECO:0000256" key="1">
    <source>
        <dbReference type="SAM" id="Phobius"/>
    </source>
</evidence>
<keyword evidence="3" id="KW-1185">Reference proteome</keyword>
<evidence type="ECO:0000313" key="2">
    <source>
        <dbReference type="EMBL" id="MBA0862218.1"/>
    </source>
</evidence>
<organism evidence="2 3">
    <name type="scientific">Gossypium schwendimanii</name>
    <name type="common">Cotton</name>
    <dbReference type="NCBI Taxonomy" id="34291"/>
    <lineage>
        <taxon>Eukaryota</taxon>
        <taxon>Viridiplantae</taxon>
        <taxon>Streptophyta</taxon>
        <taxon>Embryophyta</taxon>
        <taxon>Tracheophyta</taxon>
        <taxon>Spermatophyta</taxon>
        <taxon>Magnoliopsida</taxon>
        <taxon>eudicotyledons</taxon>
        <taxon>Gunneridae</taxon>
        <taxon>Pentapetalae</taxon>
        <taxon>rosids</taxon>
        <taxon>malvids</taxon>
        <taxon>Malvales</taxon>
        <taxon>Malvaceae</taxon>
        <taxon>Malvoideae</taxon>
        <taxon>Gossypium</taxon>
    </lineage>
</organism>
<keyword evidence="1" id="KW-0812">Transmembrane</keyword>
<name>A0A7J9LU62_GOSSC</name>
<feature type="transmembrane region" description="Helical" evidence="1">
    <location>
        <begin position="6"/>
        <end position="25"/>
    </location>
</feature>
<comment type="caution">
    <text evidence="2">The sequence shown here is derived from an EMBL/GenBank/DDBJ whole genome shotgun (WGS) entry which is preliminary data.</text>
</comment>
<sequence length="51" mass="5922">MNVILGWDVIRCMITSLLVLTISLMPRKQFGKLLDFLKKIGVKWIFTSRTP</sequence>
<evidence type="ECO:0000313" key="3">
    <source>
        <dbReference type="Proteomes" id="UP000593576"/>
    </source>
</evidence>
<proteinExistence type="predicted"/>
<protein>
    <submittedName>
        <fullName evidence="2">Uncharacterized protein</fullName>
    </submittedName>
</protein>
<gene>
    <name evidence="2" type="ORF">Goshw_005932</name>
</gene>
<keyword evidence="1" id="KW-0472">Membrane</keyword>